<feature type="region of interest" description="Disordered" evidence="1">
    <location>
        <begin position="56"/>
        <end position="106"/>
    </location>
</feature>
<dbReference type="AlphaFoldDB" id="A9U7P7"/>
<organism>
    <name type="scientific">Physcomitrium patens</name>
    <name type="common">Spreading-leaved earth moss</name>
    <name type="synonym">Physcomitrella patens</name>
    <dbReference type="NCBI Taxonomy" id="3218"/>
    <lineage>
        <taxon>Eukaryota</taxon>
        <taxon>Viridiplantae</taxon>
        <taxon>Streptophyta</taxon>
        <taxon>Embryophyta</taxon>
        <taxon>Bryophyta</taxon>
        <taxon>Bryophytina</taxon>
        <taxon>Bryopsida</taxon>
        <taxon>Funariidae</taxon>
        <taxon>Funariales</taxon>
        <taxon>Funariaceae</taxon>
        <taxon>Physcomitrium</taxon>
    </lineage>
</organism>
<feature type="compositionally biased region" description="Basic and acidic residues" evidence="1">
    <location>
        <begin position="57"/>
        <end position="66"/>
    </location>
</feature>
<dbReference type="EMBL" id="DS546603">
    <property type="protein sequence ID" value="EDQ48305.1"/>
    <property type="molecule type" value="Genomic_DNA"/>
</dbReference>
<protein>
    <submittedName>
        <fullName evidence="2">Predicted protein</fullName>
    </submittedName>
</protein>
<evidence type="ECO:0000256" key="1">
    <source>
        <dbReference type="SAM" id="MobiDB-lite"/>
    </source>
</evidence>
<evidence type="ECO:0000313" key="2">
    <source>
        <dbReference type="EMBL" id="EDQ48305.1"/>
    </source>
</evidence>
<name>A9U7P7_PHYPA</name>
<accession>A9U7P7</accession>
<sequence>MAAGPAGVRRPFMPLIFKLRSSNLDPAEWAESIWRSEAVAFVFGFHPYYVSGQEIQRQQRSEERSVHGAATRASKYHDASSMPTERPPERRSTTIRQQASMLTKAP</sequence>
<feature type="compositionally biased region" description="Polar residues" evidence="1">
    <location>
        <begin position="94"/>
        <end position="106"/>
    </location>
</feature>
<gene>
    <name evidence="2" type="ORF">PHYPADRAFT_103998</name>
</gene>
<proteinExistence type="predicted"/>
<reference evidence="2" key="1">
    <citation type="journal article" date="2008" name="Science">
        <title>The Physcomitrella genome reveals evolutionary insights into the conquest of land by plants.</title>
        <authorList>
            <person name="Rensing S."/>
            <person name="Lang D."/>
            <person name="Zimmer A."/>
            <person name="Terry A."/>
            <person name="Salamov A."/>
            <person name="Shapiro H."/>
            <person name="Nishiyama T."/>
            <person name="Perroud P.-F."/>
            <person name="Lindquist E."/>
            <person name="Kamisugi Y."/>
            <person name="Tanahashi T."/>
            <person name="Sakakibara K."/>
            <person name="Fujita T."/>
            <person name="Oishi K."/>
            <person name="Shin-I T."/>
            <person name="Kuroki Y."/>
            <person name="Toyoda A."/>
            <person name="Suzuki Y."/>
            <person name="Hashimoto A."/>
            <person name="Yamaguchi K."/>
            <person name="Sugano A."/>
            <person name="Kohara Y."/>
            <person name="Fujiyama A."/>
            <person name="Anterola A."/>
            <person name="Aoki S."/>
            <person name="Ashton N."/>
            <person name="Barbazuk W.B."/>
            <person name="Barker E."/>
            <person name="Bennetzen J."/>
            <person name="Bezanilla M."/>
            <person name="Blankenship R."/>
            <person name="Cho S.H."/>
            <person name="Dutcher S."/>
            <person name="Estelle M."/>
            <person name="Fawcett J.A."/>
            <person name="Gundlach H."/>
            <person name="Hanada K."/>
            <person name="Heyl A."/>
            <person name="Hicks K.A."/>
            <person name="Hugh J."/>
            <person name="Lohr M."/>
            <person name="Mayer K."/>
            <person name="Melkozernov A."/>
            <person name="Murata T."/>
            <person name="Nelson D."/>
            <person name="Pils B."/>
            <person name="Prigge M."/>
            <person name="Reiss B."/>
            <person name="Renner T."/>
            <person name="Rombauts S."/>
            <person name="Rushton P."/>
            <person name="Sanderfoot A."/>
            <person name="Schween G."/>
            <person name="Shiu S.-H."/>
            <person name="Stueber K."/>
            <person name="Theodoulou F.L."/>
            <person name="Tu H."/>
            <person name="Van de Peer Y."/>
            <person name="Verrier P.J."/>
            <person name="Waters E."/>
            <person name="Wood A."/>
            <person name="Yang L."/>
            <person name="Cove D."/>
            <person name="Cuming A."/>
            <person name="Hasebe M."/>
            <person name="Lucas S."/>
            <person name="Mishler D.B."/>
            <person name="Reski R."/>
            <person name="Grigoriev I."/>
            <person name="Quatrano R.S."/>
            <person name="Boore J.L."/>
        </authorList>
    </citation>
    <scope>NUCLEOTIDE SEQUENCE [LARGE SCALE GENOMIC DNA]</scope>
</reference>